<feature type="compositionally biased region" description="Low complexity" evidence="1">
    <location>
        <begin position="24"/>
        <end position="41"/>
    </location>
</feature>
<feature type="region of interest" description="Disordered" evidence="1">
    <location>
        <begin position="1"/>
        <end position="248"/>
    </location>
</feature>
<feature type="compositionally biased region" description="Low complexity" evidence="1">
    <location>
        <begin position="185"/>
        <end position="199"/>
    </location>
</feature>
<dbReference type="GO" id="GO:0003677">
    <property type="term" value="F:DNA binding"/>
    <property type="evidence" value="ECO:0007669"/>
    <property type="project" value="InterPro"/>
</dbReference>
<accession>A0A6J4NU86</accession>
<protein>
    <submittedName>
        <fullName evidence="2">Uncharacterized protein</fullName>
    </submittedName>
</protein>
<proteinExistence type="predicted"/>
<feature type="non-terminal residue" evidence="2">
    <location>
        <position position="248"/>
    </location>
</feature>
<sequence length="248" mass="25333">EPPEPRRIADTRRPRGRPGRHPRPGVGRAAGVPAGVLPAAGGRAGRPRRAGAGHRVRAGADRAVPVPAGRRGRAARARPRPGRARPPGPGPPVAVDAGGGRRAGRVLRRGLLVQRAGARRPAGRVPAGRAPGAAARRGVLGSDAERPPPVRDDGLDGRGARAQGPDRGPPARRERLPVAVPAELPAGRPAGRPRARVPGELPFRRRPAVVPGVPAAVGVAADGGVRRGREPGRPGAAAHHDGPAREGL</sequence>
<reference evidence="2" key="1">
    <citation type="submission" date="2020-02" db="EMBL/GenBank/DDBJ databases">
        <authorList>
            <person name="Meier V. D."/>
        </authorList>
    </citation>
    <scope>NUCLEOTIDE SEQUENCE</scope>
    <source>
        <strain evidence="2">AVDCRST_MAG64</strain>
    </source>
</reference>
<name>A0A6J4NU86_9BACT</name>
<dbReference type="InterPro" id="IPR017956">
    <property type="entry name" value="AT_hook_DNA-bd_motif"/>
</dbReference>
<feature type="compositionally biased region" description="Basic and acidic residues" evidence="1">
    <location>
        <begin position="1"/>
        <end position="13"/>
    </location>
</feature>
<feature type="non-terminal residue" evidence="2">
    <location>
        <position position="1"/>
    </location>
</feature>
<gene>
    <name evidence="2" type="ORF">AVDCRST_MAG64-1536</name>
</gene>
<dbReference type="AlphaFoldDB" id="A0A6J4NU86"/>
<feature type="compositionally biased region" description="Basic residues" evidence="1">
    <location>
        <begin position="70"/>
        <end position="83"/>
    </location>
</feature>
<dbReference type="PRINTS" id="PR00929">
    <property type="entry name" value="ATHOOK"/>
</dbReference>
<feature type="compositionally biased region" description="Basic and acidic residues" evidence="1">
    <location>
        <begin position="143"/>
        <end position="159"/>
    </location>
</feature>
<feature type="compositionally biased region" description="Basic and acidic residues" evidence="1">
    <location>
        <begin position="224"/>
        <end position="248"/>
    </location>
</feature>
<evidence type="ECO:0000313" key="2">
    <source>
        <dbReference type="EMBL" id="CAA9397840.1"/>
    </source>
</evidence>
<organism evidence="2">
    <name type="scientific">uncultured Phycisphaerae bacterium</name>
    <dbReference type="NCBI Taxonomy" id="904963"/>
    <lineage>
        <taxon>Bacteria</taxon>
        <taxon>Pseudomonadati</taxon>
        <taxon>Planctomycetota</taxon>
        <taxon>Phycisphaerae</taxon>
        <taxon>environmental samples</taxon>
    </lineage>
</organism>
<feature type="compositionally biased region" description="Low complexity" evidence="1">
    <location>
        <begin position="208"/>
        <end position="223"/>
    </location>
</feature>
<dbReference type="EMBL" id="CADCUQ010000349">
    <property type="protein sequence ID" value="CAA9397840.1"/>
    <property type="molecule type" value="Genomic_DNA"/>
</dbReference>
<evidence type="ECO:0000256" key="1">
    <source>
        <dbReference type="SAM" id="MobiDB-lite"/>
    </source>
</evidence>
<feature type="compositionally biased region" description="Basic residues" evidence="1">
    <location>
        <begin position="14"/>
        <end position="23"/>
    </location>
</feature>
<feature type="compositionally biased region" description="Low complexity" evidence="1">
    <location>
        <begin position="123"/>
        <end position="139"/>
    </location>
</feature>
<feature type="compositionally biased region" description="Basic residues" evidence="1">
    <location>
        <begin position="45"/>
        <end position="57"/>
    </location>
</feature>